<dbReference type="AlphaFoldDB" id="A0A4Q7VIS8"/>
<keyword evidence="4" id="KW-0676">Redox-active center</keyword>
<evidence type="ECO:0000313" key="8">
    <source>
        <dbReference type="Proteomes" id="UP000293562"/>
    </source>
</evidence>
<dbReference type="Pfam" id="PF00578">
    <property type="entry name" value="AhpC-TSA"/>
    <property type="match status" value="1"/>
</dbReference>
<keyword evidence="2" id="KW-0201">Cytochrome c-type biogenesis</keyword>
<evidence type="ECO:0000256" key="3">
    <source>
        <dbReference type="ARBA" id="ARBA00023157"/>
    </source>
</evidence>
<evidence type="ECO:0000256" key="1">
    <source>
        <dbReference type="ARBA" id="ARBA00004196"/>
    </source>
</evidence>
<name>A0A4Q7VIS8_9BACT</name>
<dbReference type="PANTHER" id="PTHR42852">
    <property type="entry name" value="THIOL:DISULFIDE INTERCHANGE PROTEIN DSBE"/>
    <property type="match status" value="1"/>
</dbReference>
<reference evidence="7 8" key="1">
    <citation type="submission" date="2019-02" db="EMBL/GenBank/DDBJ databases">
        <title>Genomic Encyclopedia of Type Strains, Phase IV (KMG-IV): sequencing the most valuable type-strain genomes for metagenomic binning, comparative biology and taxonomic classification.</title>
        <authorList>
            <person name="Goeker M."/>
        </authorList>
    </citation>
    <scope>NUCLEOTIDE SEQUENCE [LARGE SCALE GENOMIC DNA]</scope>
    <source>
        <strain evidence="7 8">DSM 28825</strain>
    </source>
</reference>
<gene>
    <name evidence="7" type="ORF">EV201_0593</name>
</gene>
<dbReference type="Gene3D" id="3.40.30.10">
    <property type="entry name" value="Glutaredoxin"/>
    <property type="match status" value="1"/>
</dbReference>
<evidence type="ECO:0000256" key="5">
    <source>
        <dbReference type="SAM" id="SignalP"/>
    </source>
</evidence>
<proteinExistence type="predicted"/>
<evidence type="ECO:0000256" key="4">
    <source>
        <dbReference type="ARBA" id="ARBA00023284"/>
    </source>
</evidence>
<dbReference type="GO" id="GO:0016491">
    <property type="term" value="F:oxidoreductase activity"/>
    <property type="evidence" value="ECO:0007669"/>
    <property type="project" value="InterPro"/>
</dbReference>
<evidence type="ECO:0000313" key="7">
    <source>
        <dbReference type="EMBL" id="RZT95964.1"/>
    </source>
</evidence>
<keyword evidence="5" id="KW-0732">Signal</keyword>
<dbReference type="GO" id="GO:0030313">
    <property type="term" value="C:cell envelope"/>
    <property type="evidence" value="ECO:0007669"/>
    <property type="project" value="UniProtKB-SubCell"/>
</dbReference>
<dbReference type="SUPFAM" id="SSF52833">
    <property type="entry name" value="Thioredoxin-like"/>
    <property type="match status" value="1"/>
</dbReference>
<dbReference type="PROSITE" id="PS51352">
    <property type="entry name" value="THIOREDOXIN_2"/>
    <property type="match status" value="1"/>
</dbReference>
<dbReference type="EMBL" id="SHKN01000001">
    <property type="protein sequence ID" value="RZT95964.1"/>
    <property type="molecule type" value="Genomic_DNA"/>
</dbReference>
<dbReference type="PROSITE" id="PS00194">
    <property type="entry name" value="THIOREDOXIN_1"/>
    <property type="match status" value="1"/>
</dbReference>
<evidence type="ECO:0000259" key="6">
    <source>
        <dbReference type="PROSITE" id="PS51352"/>
    </source>
</evidence>
<dbReference type="InterPro" id="IPR017937">
    <property type="entry name" value="Thioredoxin_CS"/>
</dbReference>
<dbReference type="InterPro" id="IPR050553">
    <property type="entry name" value="Thioredoxin_ResA/DsbE_sf"/>
</dbReference>
<dbReference type="Proteomes" id="UP000293562">
    <property type="component" value="Unassembled WGS sequence"/>
</dbReference>
<feature type="signal peptide" evidence="5">
    <location>
        <begin position="1"/>
        <end position="21"/>
    </location>
</feature>
<dbReference type="GO" id="GO:0016209">
    <property type="term" value="F:antioxidant activity"/>
    <property type="evidence" value="ECO:0007669"/>
    <property type="project" value="InterPro"/>
</dbReference>
<evidence type="ECO:0000256" key="2">
    <source>
        <dbReference type="ARBA" id="ARBA00022748"/>
    </source>
</evidence>
<comment type="caution">
    <text evidence="7">The sequence shown here is derived from an EMBL/GenBank/DDBJ whole genome shotgun (WGS) entry which is preliminary data.</text>
</comment>
<dbReference type="InterPro" id="IPR013766">
    <property type="entry name" value="Thioredoxin_domain"/>
</dbReference>
<organism evidence="7 8">
    <name type="scientific">Ancylomarina subtilis</name>
    <dbReference type="NCBI Taxonomy" id="1639035"/>
    <lineage>
        <taxon>Bacteria</taxon>
        <taxon>Pseudomonadati</taxon>
        <taxon>Bacteroidota</taxon>
        <taxon>Bacteroidia</taxon>
        <taxon>Marinilabiliales</taxon>
        <taxon>Marinifilaceae</taxon>
        <taxon>Ancylomarina</taxon>
    </lineage>
</organism>
<dbReference type="PANTHER" id="PTHR42852:SF6">
    <property type="entry name" value="THIOL:DISULFIDE INTERCHANGE PROTEIN DSBE"/>
    <property type="match status" value="1"/>
</dbReference>
<protein>
    <submittedName>
        <fullName evidence="7">Peroxiredoxin</fullName>
    </submittedName>
</protein>
<dbReference type="RefSeq" id="WP_130305882.1">
    <property type="nucleotide sequence ID" value="NZ_SHKN01000001.1"/>
</dbReference>
<dbReference type="InterPro" id="IPR036249">
    <property type="entry name" value="Thioredoxin-like_sf"/>
</dbReference>
<feature type="chain" id="PRO_5020826200" evidence="5">
    <location>
        <begin position="22"/>
        <end position="272"/>
    </location>
</feature>
<dbReference type="InterPro" id="IPR000866">
    <property type="entry name" value="AhpC/TSA"/>
</dbReference>
<keyword evidence="3" id="KW-1015">Disulfide bond</keyword>
<accession>A0A4Q7VIS8</accession>
<comment type="subcellular location">
    <subcellularLocation>
        <location evidence="1">Cell envelope</location>
    </subcellularLocation>
</comment>
<feature type="domain" description="Thioredoxin" evidence="6">
    <location>
        <begin position="124"/>
        <end position="268"/>
    </location>
</feature>
<dbReference type="CDD" id="cd02966">
    <property type="entry name" value="TlpA_like_family"/>
    <property type="match status" value="1"/>
</dbReference>
<keyword evidence="8" id="KW-1185">Reference proteome</keyword>
<dbReference type="OrthoDB" id="9794348at2"/>
<sequence>MKVKLLSVVLISLVFALGSFAQDSNSKKPAKMFIINGEEVTQEYAFSLDSKRIKQMNMGVSGEAKEALIKKYGERVNESSVIVFDLYTDEEMKTVKRITPKEAAAINKKNADEHAKKIKASTLVHTGDMAPDFVVDMLDGQKIKLKDLKGKVVLLNFWATWCTPCMKELYEFPDKIIKPFASNNFVLLPVSRGEQKDVVRKKMEKLKTKGIVFNAGLDPNQEIYKQFATDFIPRNFLIDQNGKVVYTSVGYSEEKLNELVEMINELLKVSEK</sequence>
<dbReference type="GO" id="GO:0017004">
    <property type="term" value="P:cytochrome complex assembly"/>
    <property type="evidence" value="ECO:0007669"/>
    <property type="project" value="UniProtKB-KW"/>
</dbReference>